<keyword evidence="2" id="KW-0677">Repeat</keyword>
<comment type="caution">
    <text evidence="3">The sequence shown here is derived from an EMBL/GenBank/DDBJ whole genome shotgun (WGS) entry which is preliminary data.</text>
</comment>
<evidence type="ECO:0000313" key="4">
    <source>
        <dbReference type="Proteomes" id="UP001187192"/>
    </source>
</evidence>
<accession>A0AA88DFX3</accession>
<dbReference type="InterPro" id="IPR044974">
    <property type="entry name" value="Disease_R_plants"/>
</dbReference>
<proteinExistence type="predicted"/>
<dbReference type="InterPro" id="IPR011713">
    <property type="entry name" value="Leu-rich_rpt_3"/>
</dbReference>
<sequence>MSRVEEDLCLEPAVFQGMPNLRLLNFYKSEYPCTLMYLPYFKKNGKVKLDEGLGYLPNSLRYLHWCDYPSKTLPSKFRPEFLVEIIMPKSQLTQLWDGVQPLGNLRLIDFSDSTQLVKIPDLSRATRLEHINLSYC</sequence>
<dbReference type="SUPFAM" id="SSF52058">
    <property type="entry name" value="L domain-like"/>
    <property type="match status" value="1"/>
</dbReference>
<evidence type="ECO:0000313" key="3">
    <source>
        <dbReference type="EMBL" id="GMN55121.1"/>
    </source>
</evidence>
<evidence type="ECO:0008006" key="5">
    <source>
        <dbReference type="Google" id="ProtNLM"/>
    </source>
</evidence>
<dbReference type="PANTHER" id="PTHR11017">
    <property type="entry name" value="LEUCINE-RICH REPEAT-CONTAINING PROTEIN"/>
    <property type="match status" value="1"/>
</dbReference>
<dbReference type="PANTHER" id="PTHR11017:SF574">
    <property type="entry name" value="ADP-RIBOSYL CYCLASE_CYCLIC ADP-RIBOSE HYDROLASE"/>
    <property type="match status" value="1"/>
</dbReference>
<name>A0AA88DFX3_FICCA</name>
<dbReference type="GO" id="GO:0006952">
    <property type="term" value="P:defense response"/>
    <property type="evidence" value="ECO:0007669"/>
    <property type="project" value="InterPro"/>
</dbReference>
<evidence type="ECO:0000256" key="1">
    <source>
        <dbReference type="ARBA" id="ARBA00022614"/>
    </source>
</evidence>
<evidence type="ECO:0000256" key="2">
    <source>
        <dbReference type="ARBA" id="ARBA00022737"/>
    </source>
</evidence>
<keyword evidence="4" id="KW-1185">Reference proteome</keyword>
<protein>
    <recommendedName>
        <fullName evidence="5">Disease resistance protein</fullName>
    </recommendedName>
</protein>
<dbReference type="Pfam" id="PF07725">
    <property type="entry name" value="LRR_3"/>
    <property type="match status" value="1"/>
</dbReference>
<organism evidence="3 4">
    <name type="scientific">Ficus carica</name>
    <name type="common">Common fig</name>
    <dbReference type="NCBI Taxonomy" id="3494"/>
    <lineage>
        <taxon>Eukaryota</taxon>
        <taxon>Viridiplantae</taxon>
        <taxon>Streptophyta</taxon>
        <taxon>Embryophyta</taxon>
        <taxon>Tracheophyta</taxon>
        <taxon>Spermatophyta</taxon>
        <taxon>Magnoliopsida</taxon>
        <taxon>eudicotyledons</taxon>
        <taxon>Gunneridae</taxon>
        <taxon>Pentapetalae</taxon>
        <taxon>rosids</taxon>
        <taxon>fabids</taxon>
        <taxon>Rosales</taxon>
        <taxon>Moraceae</taxon>
        <taxon>Ficeae</taxon>
        <taxon>Ficus</taxon>
    </lineage>
</organism>
<dbReference type="Gene3D" id="3.80.10.10">
    <property type="entry name" value="Ribonuclease Inhibitor"/>
    <property type="match status" value="1"/>
</dbReference>
<dbReference type="AlphaFoldDB" id="A0AA88DFX3"/>
<dbReference type="Proteomes" id="UP001187192">
    <property type="component" value="Unassembled WGS sequence"/>
</dbReference>
<dbReference type="EMBL" id="BTGU01000055">
    <property type="protein sequence ID" value="GMN55121.1"/>
    <property type="molecule type" value="Genomic_DNA"/>
</dbReference>
<reference evidence="3" key="1">
    <citation type="submission" date="2023-07" db="EMBL/GenBank/DDBJ databases">
        <title>draft genome sequence of fig (Ficus carica).</title>
        <authorList>
            <person name="Takahashi T."/>
            <person name="Nishimura K."/>
        </authorList>
    </citation>
    <scope>NUCLEOTIDE SEQUENCE</scope>
</reference>
<dbReference type="InterPro" id="IPR032675">
    <property type="entry name" value="LRR_dom_sf"/>
</dbReference>
<gene>
    <name evidence="3" type="ORF">TIFTF001_024244</name>
</gene>
<keyword evidence="1" id="KW-0433">Leucine-rich repeat</keyword>